<dbReference type="GeneID" id="54469164"/>
<dbReference type="RefSeq" id="XP_033574348.1">
    <property type="nucleotide sequence ID" value="XM_033728271.1"/>
</dbReference>
<proteinExistence type="predicted"/>
<name>A0A6A6YHA7_9PEZI</name>
<feature type="region of interest" description="Disordered" evidence="1">
    <location>
        <begin position="233"/>
        <end position="285"/>
    </location>
</feature>
<organism evidence="2">
    <name type="scientific">Mytilinidion resinicola</name>
    <dbReference type="NCBI Taxonomy" id="574789"/>
    <lineage>
        <taxon>Eukaryota</taxon>
        <taxon>Fungi</taxon>
        <taxon>Dikarya</taxon>
        <taxon>Ascomycota</taxon>
        <taxon>Pezizomycotina</taxon>
        <taxon>Dothideomycetes</taxon>
        <taxon>Pleosporomycetidae</taxon>
        <taxon>Mytilinidiales</taxon>
        <taxon>Mytilinidiaceae</taxon>
        <taxon>Mytilinidion</taxon>
    </lineage>
</organism>
<dbReference type="InterPro" id="IPR036028">
    <property type="entry name" value="SH3-like_dom_sf"/>
</dbReference>
<reference evidence="2 4" key="1">
    <citation type="journal article" date="2020" name="Stud. Mycol.">
        <title>101 Dothideomycetes genomes: a test case for predicting lifestyles and emergence of pathogens.</title>
        <authorList>
            <person name="Haridas S."/>
            <person name="Albert R."/>
            <person name="Binder M."/>
            <person name="Bloem J."/>
            <person name="Labutti K."/>
            <person name="Salamov A."/>
            <person name="Andreopoulos B."/>
            <person name="Baker S."/>
            <person name="Barry K."/>
            <person name="Bills G."/>
            <person name="Bluhm B."/>
            <person name="Cannon C."/>
            <person name="Castanera R."/>
            <person name="Culley D."/>
            <person name="Daum C."/>
            <person name="Ezra D."/>
            <person name="Gonzalez J."/>
            <person name="Henrissat B."/>
            <person name="Kuo A."/>
            <person name="Liang C."/>
            <person name="Lipzen A."/>
            <person name="Lutzoni F."/>
            <person name="Magnuson J."/>
            <person name="Mondo S."/>
            <person name="Nolan M."/>
            <person name="Ohm R."/>
            <person name="Pangilinan J."/>
            <person name="Park H.-J."/>
            <person name="Ramirez L."/>
            <person name="Alfaro M."/>
            <person name="Sun H."/>
            <person name="Tritt A."/>
            <person name="Yoshinaga Y."/>
            <person name="Zwiers L.-H."/>
            <person name="Turgeon B."/>
            <person name="Goodwin S."/>
            <person name="Spatafora J."/>
            <person name="Crous P."/>
            <person name="Grigoriev I."/>
        </authorList>
    </citation>
    <scope>NUCLEOTIDE SEQUENCE</scope>
    <source>
        <strain evidence="2 4">CBS 304.34</strain>
    </source>
</reference>
<evidence type="ECO:0000256" key="1">
    <source>
        <dbReference type="SAM" id="MobiDB-lite"/>
    </source>
</evidence>
<dbReference type="OrthoDB" id="5365701at2759"/>
<gene>
    <name evidence="2 4" type="ORF">BDZ99DRAFT_573219</name>
</gene>
<dbReference type="SUPFAM" id="SSF50044">
    <property type="entry name" value="SH3-domain"/>
    <property type="match status" value="1"/>
</dbReference>
<sequence length="467" mass="51638">MAEPLSITASALTIAASTAFDLKKGFSNYQHATDTLDSIRDEIDVITGVLETISEGLTSHSRTLETRGFTQRFLDTLDGCHDAVTQINSEFEKITSSLEWWTRVKSLWNETEMSRLLSQLQRRQNALSWLLKALDLHATITLSRQVHANIAQPLRPVYVSTRNPDWENASAVGSTVGVFGGNDTIASTTEFDFDEEITLDGPYLQARSAIINEITDGSHQQNDLRLEPIKEQEEKGPSLVAQRGAASLSDLSSSGSSEASSSPSPPISGLRQHTPVTSNESGIEPTYYTDDGFKALHFARARYWHRAQRPNEISFSKDGILVVLMLQGDEQWVAQVVGKNQGSGLVHISNLLWPVDQDGKELPSTRLGYQLDGMSGGQDRGTVTTAVLKSHDRRIFPKEFTPGSNTSFFDLLGSTEVIDLVASLRAQSPSYLSHDLYDDDLKHIAATFVGCYDQLVKKIIYRSFHED</sequence>
<accession>A0A6A6YHA7</accession>
<evidence type="ECO:0000313" key="2">
    <source>
        <dbReference type="EMBL" id="KAF2807384.1"/>
    </source>
</evidence>
<keyword evidence="3" id="KW-1185">Reference proteome</keyword>
<evidence type="ECO:0000313" key="3">
    <source>
        <dbReference type="Proteomes" id="UP000504636"/>
    </source>
</evidence>
<reference evidence="4" key="3">
    <citation type="submission" date="2025-04" db="UniProtKB">
        <authorList>
            <consortium name="RefSeq"/>
        </authorList>
    </citation>
    <scope>IDENTIFICATION</scope>
    <source>
        <strain evidence="4">CBS 304.34</strain>
    </source>
</reference>
<evidence type="ECO:0000313" key="4">
    <source>
        <dbReference type="RefSeq" id="XP_033574348.1"/>
    </source>
</evidence>
<evidence type="ECO:0008006" key="5">
    <source>
        <dbReference type="Google" id="ProtNLM"/>
    </source>
</evidence>
<reference evidence="4" key="2">
    <citation type="submission" date="2020-04" db="EMBL/GenBank/DDBJ databases">
        <authorList>
            <consortium name="NCBI Genome Project"/>
        </authorList>
    </citation>
    <scope>NUCLEOTIDE SEQUENCE</scope>
    <source>
        <strain evidence="4">CBS 304.34</strain>
    </source>
</reference>
<dbReference type="EMBL" id="MU003705">
    <property type="protein sequence ID" value="KAF2807384.1"/>
    <property type="molecule type" value="Genomic_DNA"/>
</dbReference>
<dbReference type="Proteomes" id="UP000504636">
    <property type="component" value="Unplaced"/>
</dbReference>
<dbReference type="AlphaFoldDB" id="A0A6A6YHA7"/>
<protein>
    <recommendedName>
        <fullName evidence="5">Fungal N-terminal domain-containing protein</fullName>
    </recommendedName>
</protein>
<feature type="compositionally biased region" description="Low complexity" evidence="1">
    <location>
        <begin position="244"/>
        <end position="270"/>
    </location>
</feature>